<dbReference type="PANTHER" id="PTHR19288">
    <property type="entry name" value="4-NITROPHENYLPHOSPHATASE-RELATED"/>
    <property type="match status" value="1"/>
</dbReference>
<dbReference type="GO" id="GO:0005737">
    <property type="term" value="C:cytoplasm"/>
    <property type="evidence" value="ECO:0007669"/>
    <property type="project" value="TreeGrafter"/>
</dbReference>
<evidence type="ECO:0000313" key="6">
    <source>
        <dbReference type="Ensembl" id="ENSMMDP00005023211.1"/>
    </source>
</evidence>
<dbReference type="GeneTree" id="ENSGT00940000155805"/>
<evidence type="ECO:0000313" key="7">
    <source>
        <dbReference type="Proteomes" id="UP000472263"/>
    </source>
</evidence>
<sequence length="255" mass="28133">MAARRALKAVLIDLSGTLHIEDTAVPGAQEALSRLRQASVAVKFVTNTTKECKRNLLERLQGLNFDLQEREIFTSLSAARRLLEQKQHRPLLLVDDRALEDFTGMDTSDPNAVVVGLAPDRFDYQTLNAAFRLILDGAPLIAIHKARYYKRKDGLALGPGPFVTGLEYAADCKATVVGKPEETFFTQFMWALRSDAVFLQDARDDVGGAQNAGMLGILVRTGKYRAGDESKINPPPYLTCDSFPDAVEHILTNLL</sequence>
<keyword evidence="4" id="KW-0460">Magnesium</keyword>
<dbReference type="AlphaFoldDB" id="A0A667YPX2"/>
<keyword evidence="3" id="KW-0479">Metal-binding</keyword>
<dbReference type="PANTHER" id="PTHR19288:SF46">
    <property type="entry name" value="HALOACID DEHALOGENASE-LIKE HYDROLASE DOMAIN-CONTAINING PROTEIN 2"/>
    <property type="match status" value="1"/>
</dbReference>
<dbReference type="Pfam" id="PF13344">
    <property type="entry name" value="Hydrolase_6"/>
    <property type="match status" value="1"/>
</dbReference>
<dbReference type="InterPro" id="IPR006357">
    <property type="entry name" value="HAD-SF_hydro_IIA"/>
</dbReference>
<accession>A0A667YPX2</accession>
<dbReference type="InterPro" id="IPR036412">
    <property type="entry name" value="HAD-like_sf"/>
</dbReference>
<dbReference type="GO" id="GO:0016791">
    <property type="term" value="F:phosphatase activity"/>
    <property type="evidence" value="ECO:0007669"/>
    <property type="project" value="InterPro"/>
</dbReference>
<dbReference type="InterPro" id="IPR023214">
    <property type="entry name" value="HAD_sf"/>
</dbReference>
<reference evidence="6" key="1">
    <citation type="submission" date="2019-06" db="EMBL/GenBank/DDBJ databases">
        <authorList>
            <consortium name="Wellcome Sanger Institute Data Sharing"/>
        </authorList>
    </citation>
    <scope>NUCLEOTIDE SEQUENCE [LARGE SCALE GENOMIC DNA]</scope>
</reference>
<protein>
    <recommendedName>
        <fullName evidence="5">Haloacid dehalogenase-like hydrolase domain-containing protein 2</fullName>
    </recommendedName>
</protein>
<dbReference type="SUPFAM" id="SSF56784">
    <property type="entry name" value="HAD-like"/>
    <property type="match status" value="1"/>
</dbReference>
<organism evidence="6 7">
    <name type="scientific">Myripristis murdjan</name>
    <name type="common">pinecone soldierfish</name>
    <dbReference type="NCBI Taxonomy" id="586833"/>
    <lineage>
        <taxon>Eukaryota</taxon>
        <taxon>Metazoa</taxon>
        <taxon>Chordata</taxon>
        <taxon>Craniata</taxon>
        <taxon>Vertebrata</taxon>
        <taxon>Euteleostomi</taxon>
        <taxon>Actinopterygii</taxon>
        <taxon>Neopterygii</taxon>
        <taxon>Teleostei</taxon>
        <taxon>Neoteleostei</taxon>
        <taxon>Acanthomorphata</taxon>
        <taxon>Holocentriformes</taxon>
        <taxon>Holocentridae</taxon>
        <taxon>Myripristis</taxon>
    </lineage>
</organism>
<keyword evidence="7" id="KW-1185">Reference proteome</keyword>
<evidence type="ECO:0000256" key="5">
    <source>
        <dbReference type="ARBA" id="ARBA00039666"/>
    </source>
</evidence>
<comment type="similarity">
    <text evidence="2">Belongs to the HAD-like hydrolase superfamily.</text>
</comment>
<dbReference type="Proteomes" id="UP000472263">
    <property type="component" value="Chromosome 12"/>
</dbReference>
<proteinExistence type="inferred from homology"/>
<reference evidence="6" key="3">
    <citation type="submission" date="2025-09" db="UniProtKB">
        <authorList>
            <consortium name="Ensembl"/>
        </authorList>
    </citation>
    <scope>IDENTIFICATION</scope>
</reference>
<dbReference type="InterPro" id="IPR006355">
    <property type="entry name" value="LHPP/HDHD2"/>
</dbReference>
<gene>
    <name evidence="6" type="primary">HDHD2</name>
    <name evidence="6" type="synonym">hdhd2</name>
</gene>
<dbReference type="CDD" id="cd07509">
    <property type="entry name" value="HAD_PPase"/>
    <property type="match status" value="1"/>
</dbReference>
<dbReference type="GO" id="GO:0046872">
    <property type="term" value="F:metal ion binding"/>
    <property type="evidence" value="ECO:0007669"/>
    <property type="project" value="UniProtKB-KW"/>
</dbReference>
<comment type="cofactor">
    <cofactor evidence="1">
        <name>Mg(2+)</name>
        <dbReference type="ChEBI" id="CHEBI:18420"/>
    </cofactor>
</comment>
<dbReference type="Ensembl" id="ENSMMDT00005023715.1">
    <property type="protein sequence ID" value="ENSMMDP00005023211.1"/>
    <property type="gene ID" value="ENSMMDG00005011200.1"/>
</dbReference>
<name>A0A667YPX2_9TELE</name>
<evidence type="ECO:0000256" key="4">
    <source>
        <dbReference type="ARBA" id="ARBA00022842"/>
    </source>
</evidence>
<dbReference type="Pfam" id="PF13242">
    <property type="entry name" value="Hydrolase_like"/>
    <property type="match status" value="1"/>
</dbReference>
<evidence type="ECO:0000256" key="3">
    <source>
        <dbReference type="ARBA" id="ARBA00022723"/>
    </source>
</evidence>
<reference evidence="6" key="2">
    <citation type="submission" date="2025-08" db="UniProtKB">
        <authorList>
            <consortium name="Ensembl"/>
        </authorList>
    </citation>
    <scope>IDENTIFICATION</scope>
</reference>
<dbReference type="FunFam" id="3.40.50.1000:FF:000060">
    <property type="entry name" value="Haloacid dehalogenase-like hydrolase domain-containing protein 2"/>
    <property type="match status" value="1"/>
</dbReference>
<evidence type="ECO:0000256" key="1">
    <source>
        <dbReference type="ARBA" id="ARBA00001946"/>
    </source>
</evidence>
<dbReference type="Gene3D" id="3.40.50.1000">
    <property type="entry name" value="HAD superfamily/HAD-like"/>
    <property type="match status" value="2"/>
</dbReference>
<evidence type="ECO:0000256" key="2">
    <source>
        <dbReference type="ARBA" id="ARBA00007958"/>
    </source>
</evidence>
<dbReference type="NCBIfam" id="TIGR01458">
    <property type="entry name" value="HAD-SF-IIA-hyp3"/>
    <property type="match status" value="1"/>
</dbReference>